<organism evidence="2 3">
    <name type="scientific">Litoribacter ruber</name>
    <dbReference type="NCBI Taxonomy" id="702568"/>
    <lineage>
        <taxon>Bacteria</taxon>
        <taxon>Pseudomonadati</taxon>
        <taxon>Bacteroidota</taxon>
        <taxon>Cytophagia</taxon>
        <taxon>Cytophagales</taxon>
        <taxon>Cyclobacteriaceae</taxon>
        <taxon>Litoribacter</taxon>
    </lineage>
</organism>
<gene>
    <name evidence="2" type="ORF">KI659_02480</name>
</gene>
<feature type="domain" description="DUF4296" evidence="1">
    <location>
        <begin position="23"/>
        <end position="107"/>
    </location>
</feature>
<dbReference type="RefSeq" id="WP_213943752.1">
    <property type="nucleotide sequence ID" value="NZ_JAHCMY010000001.1"/>
</dbReference>
<dbReference type="Pfam" id="PF14129">
    <property type="entry name" value="DUF4296"/>
    <property type="match status" value="1"/>
</dbReference>
<evidence type="ECO:0000259" key="1">
    <source>
        <dbReference type="Pfam" id="PF14129"/>
    </source>
</evidence>
<sequence>MKKLIIFLVLSVFALSCGNGDRPKQLLNEDQMVAIMMDIHMVEGIASSLPISYDSSKKVYPYLEHRVFEKHGVPDSVYVENLQYYLRDAAKMEQLYARVIDSLTVKQNIGEQ</sequence>
<protein>
    <submittedName>
        <fullName evidence="2">DUF4296 domain-containing protein</fullName>
    </submittedName>
</protein>
<comment type="caution">
    <text evidence="2">The sequence shown here is derived from an EMBL/GenBank/DDBJ whole genome shotgun (WGS) entry which is preliminary data.</text>
</comment>
<proteinExistence type="predicted"/>
<dbReference type="EMBL" id="JAHCMY010000001">
    <property type="protein sequence ID" value="MBS9522873.1"/>
    <property type="molecule type" value="Genomic_DNA"/>
</dbReference>
<dbReference type="InterPro" id="IPR025381">
    <property type="entry name" value="DUF4296"/>
</dbReference>
<keyword evidence="3" id="KW-1185">Reference proteome</keyword>
<evidence type="ECO:0000313" key="3">
    <source>
        <dbReference type="Proteomes" id="UP001319104"/>
    </source>
</evidence>
<dbReference type="PROSITE" id="PS51257">
    <property type="entry name" value="PROKAR_LIPOPROTEIN"/>
    <property type="match status" value="1"/>
</dbReference>
<dbReference type="Proteomes" id="UP001319104">
    <property type="component" value="Unassembled WGS sequence"/>
</dbReference>
<name>A0AAP2CEI8_9BACT</name>
<dbReference type="AlphaFoldDB" id="A0AAP2CEI8"/>
<accession>A0AAP2CEI8</accession>
<reference evidence="2 3" key="1">
    <citation type="submission" date="2021-05" db="EMBL/GenBank/DDBJ databases">
        <authorList>
            <person name="Zhang Z.D."/>
            <person name="Osman G."/>
        </authorList>
    </citation>
    <scope>NUCLEOTIDE SEQUENCE [LARGE SCALE GENOMIC DNA]</scope>
    <source>
        <strain evidence="2 3">KCTC 32217</strain>
    </source>
</reference>
<evidence type="ECO:0000313" key="2">
    <source>
        <dbReference type="EMBL" id="MBS9522873.1"/>
    </source>
</evidence>